<reference evidence="1 2" key="1">
    <citation type="submission" date="2018-11" db="EMBL/GenBank/DDBJ databases">
        <authorList>
            <consortium name="Pathogen Informatics"/>
        </authorList>
    </citation>
    <scope>NUCLEOTIDE SEQUENCE [LARGE SCALE GENOMIC DNA]</scope>
    <source>
        <strain evidence="1 2">Zambia</strain>
    </source>
</reference>
<sequence>MPKIGGDDMCLLLIKAFAISFSTACYPIAWKTTHIILKIKTGTEANVENYMFINMTPMVSRVMENVTKAAVV</sequence>
<name>A0A183LZP9_9TREM</name>
<proteinExistence type="predicted"/>
<evidence type="ECO:0000313" key="1">
    <source>
        <dbReference type="EMBL" id="VDO85573.1"/>
    </source>
</evidence>
<dbReference type="STRING" id="48269.A0A183LZP9"/>
<organism evidence="1 2">
    <name type="scientific">Schistosoma margrebowiei</name>
    <dbReference type="NCBI Taxonomy" id="48269"/>
    <lineage>
        <taxon>Eukaryota</taxon>
        <taxon>Metazoa</taxon>
        <taxon>Spiralia</taxon>
        <taxon>Lophotrochozoa</taxon>
        <taxon>Platyhelminthes</taxon>
        <taxon>Trematoda</taxon>
        <taxon>Digenea</taxon>
        <taxon>Strigeidida</taxon>
        <taxon>Schistosomatoidea</taxon>
        <taxon>Schistosomatidae</taxon>
        <taxon>Schistosoma</taxon>
    </lineage>
</organism>
<dbReference type="AlphaFoldDB" id="A0A183LZP9"/>
<gene>
    <name evidence="1" type="ORF">SMRZ_LOCUS9274</name>
</gene>
<accession>A0A183LZP9</accession>
<protein>
    <submittedName>
        <fullName evidence="1">Uncharacterized protein</fullName>
    </submittedName>
</protein>
<evidence type="ECO:0000313" key="2">
    <source>
        <dbReference type="Proteomes" id="UP000277204"/>
    </source>
</evidence>
<dbReference type="EMBL" id="UZAI01004317">
    <property type="protein sequence ID" value="VDO85573.1"/>
    <property type="molecule type" value="Genomic_DNA"/>
</dbReference>
<keyword evidence="2" id="KW-1185">Reference proteome</keyword>
<dbReference type="Proteomes" id="UP000277204">
    <property type="component" value="Unassembled WGS sequence"/>
</dbReference>